<dbReference type="InterPro" id="IPR053135">
    <property type="entry name" value="AKR2_Oxidoreductase"/>
</dbReference>
<dbReference type="STRING" id="157838.AN964_09080"/>
<accession>A0A0Q3WWR9</accession>
<dbReference type="InterPro" id="IPR023210">
    <property type="entry name" value="NADP_OxRdtase_dom"/>
</dbReference>
<dbReference type="InterPro" id="IPR036812">
    <property type="entry name" value="NAD(P)_OxRdtase_dom_sf"/>
</dbReference>
<evidence type="ECO:0000313" key="3">
    <source>
        <dbReference type="Proteomes" id="UP000051888"/>
    </source>
</evidence>
<name>A0A0Q3WWR9_9BACI</name>
<sequence length="303" mass="34480">MKKNRLGNSDLYVSALGLGCMSLGTDEKHAQEIIYAALEEGINYFDTADLYDVGANEEIVGKALKDVRDQVIIATKVGNRWNKNHSGWSWDPSKKYIKEAVKESLKRLQTDYIDLYQLHGGNIEDNIEDTIEAFEELKSEGIIRYYGISSIRPNVIREYIEKSSIISIMMQYSLLDRRPEEIFPFIKEHSVSVVTRGPLAKGLLSEKWTSKLSEKGYLEYSHQELHDLLSSIQNKLVSENRSMTELALQFNLANDTVASIIAGASSVKQVRINAQATRSDSLNEDERKILLTLTKENIYKEHR</sequence>
<dbReference type="CDD" id="cd19086">
    <property type="entry name" value="AKR_AKR11C1"/>
    <property type="match status" value="1"/>
</dbReference>
<dbReference type="PANTHER" id="PTHR43312:SF1">
    <property type="entry name" value="NADP-DEPENDENT OXIDOREDUCTASE DOMAIN-CONTAINING PROTEIN"/>
    <property type="match status" value="1"/>
</dbReference>
<dbReference type="PANTHER" id="PTHR43312">
    <property type="entry name" value="D-THREO-ALDOSE 1-DEHYDROGENASE"/>
    <property type="match status" value="1"/>
</dbReference>
<proteinExistence type="predicted"/>
<dbReference type="EMBL" id="LJJC01000004">
    <property type="protein sequence ID" value="KQL53636.1"/>
    <property type="molecule type" value="Genomic_DNA"/>
</dbReference>
<dbReference type="InterPro" id="IPR020471">
    <property type="entry name" value="AKR"/>
</dbReference>
<dbReference type="RefSeq" id="WP_055739369.1">
    <property type="nucleotide sequence ID" value="NZ_JAAIWL010000019.1"/>
</dbReference>
<protein>
    <submittedName>
        <fullName evidence="2">Oxidoreductase</fullName>
    </submittedName>
</protein>
<comment type="caution">
    <text evidence="2">The sequence shown here is derived from an EMBL/GenBank/DDBJ whole genome shotgun (WGS) entry which is preliminary data.</text>
</comment>
<dbReference type="GO" id="GO:0016491">
    <property type="term" value="F:oxidoreductase activity"/>
    <property type="evidence" value="ECO:0007669"/>
    <property type="project" value="InterPro"/>
</dbReference>
<dbReference type="AlphaFoldDB" id="A0A0Q3WWR9"/>
<dbReference type="Proteomes" id="UP000051888">
    <property type="component" value="Unassembled WGS sequence"/>
</dbReference>
<dbReference type="PRINTS" id="PR00069">
    <property type="entry name" value="ALDKETRDTASE"/>
</dbReference>
<gene>
    <name evidence="2" type="ORF">AN964_09080</name>
</gene>
<feature type="domain" description="NADP-dependent oxidoreductase" evidence="1">
    <location>
        <begin position="16"/>
        <end position="286"/>
    </location>
</feature>
<evidence type="ECO:0000313" key="2">
    <source>
        <dbReference type="EMBL" id="KQL53636.1"/>
    </source>
</evidence>
<dbReference type="SUPFAM" id="SSF51430">
    <property type="entry name" value="NAD(P)-linked oxidoreductase"/>
    <property type="match status" value="1"/>
</dbReference>
<dbReference type="OrthoDB" id="9773828at2"/>
<reference evidence="2 3" key="1">
    <citation type="submission" date="2015-09" db="EMBL/GenBank/DDBJ databases">
        <title>Genome sequencing project for genomic taxonomy and phylogenomics of Bacillus-like bacteria.</title>
        <authorList>
            <person name="Liu B."/>
            <person name="Wang J."/>
            <person name="Zhu Y."/>
            <person name="Liu G."/>
            <person name="Chen Q."/>
            <person name="Chen Z."/>
            <person name="Lan J."/>
            <person name="Che J."/>
            <person name="Ge C."/>
            <person name="Shi H."/>
            <person name="Pan Z."/>
            <person name="Liu X."/>
        </authorList>
    </citation>
    <scope>NUCLEOTIDE SEQUENCE [LARGE SCALE GENOMIC DNA]</scope>
    <source>
        <strain evidence="2 3">LMG 18435</strain>
    </source>
</reference>
<dbReference type="PATRIC" id="fig|157838.3.peg.1992"/>
<dbReference type="Pfam" id="PF00248">
    <property type="entry name" value="Aldo_ket_red"/>
    <property type="match status" value="1"/>
</dbReference>
<keyword evidence="3" id="KW-1185">Reference proteome</keyword>
<organism evidence="2 3">
    <name type="scientific">Heyndrickxia shackletonii</name>
    <dbReference type="NCBI Taxonomy" id="157838"/>
    <lineage>
        <taxon>Bacteria</taxon>
        <taxon>Bacillati</taxon>
        <taxon>Bacillota</taxon>
        <taxon>Bacilli</taxon>
        <taxon>Bacillales</taxon>
        <taxon>Bacillaceae</taxon>
        <taxon>Heyndrickxia</taxon>
    </lineage>
</organism>
<evidence type="ECO:0000259" key="1">
    <source>
        <dbReference type="Pfam" id="PF00248"/>
    </source>
</evidence>
<dbReference type="Gene3D" id="3.20.20.100">
    <property type="entry name" value="NADP-dependent oxidoreductase domain"/>
    <property type="match status" value="1"/>
</dbReference>